<accession>A0ABY4GKW7</accession>
<sequence length="246" mass="28061">MDEKFDYRAFYEEVGKENGWNFDKLQVETEGNGWEFYQEVLKKVGESDCLLDIGCGSGEQLIKLAASLFLVVGIDLSRSMIEKADQASQKNVKFFHMTSDQLQFPNGFFDIVTSRHAPFSAKEVASVLKKGGVFMTQQVRETDKINLKKAFGRGQALESQDGQLKDNYVKDLKEAGFTTVQTCEYDATEYYQRPEDLLFLLKYTPIIPKFGAYSDDLDRFEDFIATYQTEKGIATNSKRFLIVAKK</sequence>
<name>A0ABY4GKW7_9BACI</name>
<dbReference type="InterPro" id="IPR052939">
    <property type="entry name" value="23S_rRNA_MeTrnsfrase_RlmA"/>
</dbReference>
<dbReference type="InterPro" id="IPR029063">
    <property type="entry name" value="SAM-dependent_MTases_sf"/>
</dbReference>
<gene>
    <name evidence="2" type="ORF">MUN87_20205</name>
</gene>
<dbReference type="Gene3D" id="3.40.50.150">
    <property type="entry name" value="Vaccinia Virus protein VP39"/>
    <property type="match status" value="1"/>
</dbReference>
<evidence type="ECO:0000313" key="2">
    <source>
        <dbReference type="EMBL" id="UOQ84942.1"/>
    </source>
</evidence>
<dbReference type="CDD" id="cd02440">
    <property type="entry name" value="AdoMet_MTases"/>
    <property type="match status" value="1"/>
</dbReference>
<dbReference type="RefSeq" id="WP_244743465.1">
    <property type="nucleotide sequence ID" value="NZ_CP095071.1"/>
</dbReference>
<dbReference type="SUPFAM" id="SSF53335">
    <property type="entry name" value="S-adenosyl-L-methionine-dependent methyltransferases"/>
    <property type="match status" value="1"/>
</dbReference>
<dbReference type="EMBL" id="CP095071">
    <property type="protein sequence ID" value="UOQ84942.1"/>
    <property type="molecule type" value="Genomic_DNA"/>
</dbReference>
<dbReference type="InterPro" id="IPR041698">
    <property type="entry name" value="Methyltransf_25"/>
</dbReference>
<proteinExistence type="predicted"/>
<dbReference type="Proteomes" id="UP000831537">
    <property type="component" value="Chromosome"/>
</dbReference>
<keyword evidence="2" id="KW-0808">Transferase</keyword>
<protein>
    <submittedName>
        <fullName evidence="2">Class I SAM-dependent methyltransferase</fullName>
    </submittedName>
</protein>
<dbReference type="Pfam" id="PF13649">
    <property type="entry name" value="Methyltransf_25"/>
    <property type="match status" value="1"/>
</dbReference>
<evidence type="ECO:0000313" key="3">
    <source>
        <dbReference type="Proteomes" id="UP000831537"/>
    </source>
</evidence>
<dbReference type="PANTHER" id="PTHR43460">
    <property type="entry name" value="METHYLTRANSFERASE"/>
    <property type="match status" value="1"/>
</dbReference>
<reference evidence="2 3" key="1">
    <citation type="submission" date="2022-04" db="EMBL/GenBank/DDBJ databases">
        <title>Gracilibacillus sp. isolated from saltern.</title>
        <authorList>
            <person name="Won M."/>
            <person name="Lee C.-M."/>
            <person name="Woen H.-Y."/>
            <person name="Kwon S.-W."/>
        </authorList>
    </citation>
    <scope>NUCLEOTIDE SEQUENCE [LARGE SCALE GENOMIC DNA]</scope>
    <source>
        <strain evidence="2 3">SSPM10-3</strain>
    </source>
</reference>
<evidence type="ECO:0000259" key="1">
    <source>
        <dbReference type="Pfam" id="PF13649"/>
    </source>
</evidence>
<keyword evidence="2" id="KW-0489">Methyltransferase</keyword>
<feature type="domain" description="Methyltransferase" evidence="1">
    <location>
        <begin position="51"/>
        <end position="132"/>
    </location>
</feature>
<dbReference type="GO" id="GO:0032259">
    <property type="term" value="P:methylation"/>
    <property type="evidence" value="ECO:0007669"/>
    <property type="project" value="UniProtKB-KW"/>
</dbReference>
<keyword evidence="3" id="KW-1185">Reference proteome</keyword>
<dbReference type="PANTHER" id="PTHR43460:SF1">
    <property type="entry name" value="METHYLTRANSFERASE TYPE 11 DOMAIN-CONTAINING PROTEIN"/>
    <property type="match status" value="1"/>
</dbReference>
<organism evidence="2 3">
    <name type="scientific">Gracilibacillus salinarum</name>
    <dbReference type="NCBI Taxonomy" id="2932255"/>
    <lineage>
        <taxon>Bacteria</taxon>
        <taxon>Bacillati</taxon>
        <taxon>Bacillota</taxon>
        <taxon>Bacilli</taxon>
        <taxon>Bacillales</taxon>
        <taxon>Bacillaceae</taxon>
        <taxon>Gracilibacillus</taxon>
    </lineage>
</organism>
<dbReference type="GO" id="GO:0008168">
    <property type="term" value="F:methyltransferase activity"/>
    <property type="evidence" value="ECO:0007669"/>
    <property type="project" value="UniProtKB-KW"/>
</dbReference>